<evidence type="ECO:0000313" key="3">
    <source>
        <dbReference type="RefSeq" id="XP_016481423.1"/>
    </source>
</evidence>
<dbReference type="GO" id="GO:0008270">
    <property type="term" value="F:zinc ion binding"/>
    <property type="evidence" value="ECO:0007669"/>
    <property type="project" value="UniProtKB-KW"/>
</dbReference>
<dbReference type="SUPFAM" id="SSF57850">
    <property type="entry name" value="RING/U-box"/>
    <property type="match status" value="1"/>
</dbReference>
<feature type="domain" description="RING-type" evidence="2">
    <location>
        <begin position="29"/>
        <end position="70"/>
    </location>
</feature>
<keyword evidence="1" id="KW-0863">Zinc-finger</keyword>
<dbReference type="RefSeq" id="XP_016481423.1">
    <property type="nucleotide sequence ID" value="XM_016625937.1"/>
</dbReference>
<reference evidence="3" key="1">
    <citation type="submission" date="2025-08" db="UniProtKB">
        <authorList>
            <consortium name="RefSeq"/>
        </authorList>
    </citation>
    <scope>IDENTIFICATION</scope>
</reference>
<keyword evidence="1" id="KW-0862">Zinc</keyword>
<keyword evidence="1" id="KW-0479">Metal-binding</keyword>
<dbReference type="GO" id="GO:0061630">
    <property type="term" value="F:ubiquitin protein ligase activity"/>
    <property type="evidence" value="ECO:0000318"/>
    <property type="project" value="GO_Central"/>
</dbReference>
<gene>
    <name evidence="3" type="primary">LOC107802429</name>
</gene>
<dbReference type="GO" id="GO:0016567">
    <property type="term" value="P:protein ubiquitination"/>
    <property type="evidence" value="ECO:0000318"/>
    <property type="project" value="GO_Central"/>
</dbReference>
<evidence type="ECO:0000256" key="1">
    <source>
        <dbReference type="PROSITE-ProRule" id="PRU00175"/>
    </source>
</evidence>
<dbReference type="InterPro" id="IPR013083">
    <property type="entry name" value="Znf_RING/FYVE/PHD"/>
</dbReference>
<dbReference type="STRING" id="4097.A0A1S4AY44"/>
<proteinExistence type="predicted"/>
<dbReference type="PROSITE" id="PS50089">
    <property type="entry name" value="ZF_RING_2"/>
    <property type="match status" value="1"/>
</dbReference>
<dbReference type="InterPro" id="IPR001841">
    <property type="entry name" value="Znf_RING"/>
</dbReference>
<dbReference type="PaxDb" id="4097-A0A1S4AY44"/>
<dbReference type="PANTHER" id="PTHR47662">
    <property type="entry name" value="RING-TYPE DOMAIN-CONTAINING PROTEIN"/>
    <property type="match status" value="1"/>
</dbReference>
<sequence length="189" mass="22203">MPALTKFFSHFHELTNSFFSSWLPQVFRCLLLNGDKGRKITSCSHIFHENCLDKWIMHGKGQNSNCPLCRSVIIPNYMVEEIQTVEDEGLRFNLFEEELALLLLSGLSNRCSTHRSKEVEDMECITRIMDMIRQSVDEQQDMMRQVAEQQVLDALAIKRMQDRMDELMANFQEEPQLDEESEYPQEDNF</sequence>
<dbReference type="KEGG" id="nta:107802429"/>
<dbReference type="AlphaFoldDB" id="A0A1S4AY44"/>
<dbReference type="PANTHER" id="PTHR47662:SF5">
    <property type="entry name" value="RING-H2 FINGER PROTEIN ATL56-LIKE"/>
    <property type="match status" value="1"/>
</dbReference>
<dbReference type="OrthoDB" id="8062037at2759"/>
<organism evidence="3">
    <name type="scientific">Nicotiana tabacum</name>
    <name type="common">Common tobacco</name>
    <dbReference type="NCBI Taxonomy" id="4097"/>
    <lineage>
        <taxon>Eukaryota</taxon>
        <taxon>Viridiplantae</taxon>
        <taxon>Streptophyta</taxon>
        <taxon>Embryophyta</taxon>
        <taxon>Tracheophyta</taxon>
        <taxon>Spermatophyta</taxon>
        <taxon>Magnoliopsida</taxon>
        <taxon>eudicotyledons</taxon>
        <taxon>Gunneridae</taxon>
        <taxon>Pentapetalae</taxon>
        <taxon>asterids</taxon>
        <taxon>lamiids</taxon>
        <taxon>Solanales</taxon>
        <taxon>Solanaceae</taxon>
        <taxon>Nicotianoideae</taxon>
        <taxon>Nicotianeae</taxon>
        <taxon>Nicotiana</taxon>
    </lineage>
</organism>
<protein>
    <recommendedName>
        <fullName evidence="2">RING-type domain-containing protein</fullName>
    </recommendedName>
</protein>
<evidence type="ECO:0000259" key="2">
    <source>
        <dbReference type="PROSITE" id="PS50089"/>
    </source>
</evidence>
<dbReference type="Gene3D" id="3.30.40.10">
    <property type="entry name" value="Zinc/RING finger domain, C3HC4 (zinc finger)"/>
    <property type="match status" value="1"/>
</dbReference>
<name>A0A1S4AY44_TOBAC</name>
<accession>A0A1S4AY44</accession>
<dbReference type="Pfam" id="PF13639">
    <property type="entry name" value="zf-RING_2"/>
    <property type="match status" value="1"/>
</dbReference>